<evidence type="ECO:0008006" key="3">
    <source>
        <dbReference type="Google" id="ProtNLM"/>
    </source>
</evidence>
<dbReference type="RefSeq" id="WP_348261449.1">
    <property type="nucleotide sequence ID" value="NZ_CP121196.1"/>
</dbReference>
<name>A0AAU7DDW7_9BACT</name>
<dbReference type="EMBL" id="CP121196">
    <property type="protein sequence ID" value="XBH16222.1"/>
    <property type="molecule type" value="Genomic_DNA"/>
</dbReference>
<protein>
    <recommendedName>
        <fullName evidence="3">Adhesin domain-containing protein</fullName>
    </recommendedName>
</protein>
<proteinExistence type="predicted"/>
<organism evidence="2">
    <name type="scientific">Telmatobacter sp. DSM 110680</name>
    <dbReference type="NCBI Taxonomy" id="3036704"/>
    <lineage>
        <taxon>Bacteria</taxon>
        <taxon>Pseudomonadati</taxon>
        <taxon>Acidobacteriota</taxon>
        <taxon>Terriglobia</taxon>
        <taxon>Terriglobales</taxon>
        <taxon>Acidobacteriaceae</taxon>
        <taxon>Telmatobacter</taxon>
    </lineage>
</organism>
<reference evidence="2" key="1">
    <citation type="submission" date="2023-03" db="EMBL/GenBank/DDBJ databases">
        <title>Edaphobacter sp.</title>
        <authorList>
            <person name="Huber K.J."/>
            <person name="Papendorf J."/>
            <person name="Pilke C."/>
            <person name="Bunk B."/>
            <person name="Sproeer C."/>
            <person name="Pester M."/>
        </authorList>
    </citation>
    <scope>NUCLEOTIDE SEQUENCE</scope>
    <source>
        <strain evidence="2">DSM 110680</strain>
    </source>
</reference>
<evidence type="ECO:0000313" key="2">
    <source>
        <dbReference type="EMBL" id="XBH16222.1"/>
    </source>
</evidence>
<sequence length="215" mass="23070">MRFVCAIAGAALFACNLAGLAESKVTCDQTLTAPLRAGALLMIDSRPAGLEIVGTDLETIHVTCHGGNSEDAAAHTLLQFSTNPDGGTLKIEGSHMRHGNNVHVKVEVPWKTNLRIQMPAGEVKVEEIKGDKDIDLYAGQITISSAHEWNYRSVNASVTIGEVRATAYNADKGGFFRSFNKKLADGEYRLRAHVMTGEIELLGKKAHTDGANGPD</sequence>
<evidence type="ECO:0000256" key="1">
    <source>
        <dbReference type="SAM" id="SignalP"/>
    </source>
</evidence>
<dbReference type="PROSITE" id="PS51257">
    <property type="entry name" value="PROKAR_LIPOPROTEIN"/>
    <property type="match status" value="1"/>
</dbReference>
<gene>
    <name evidence="2" type="ORF">P8935_16795</name>
</gene>
<dbReference type="AlphaFoldDB" id="A0AAU7DDW7"/>
<feature type="signal peptide" evidence="1">
    <location>
        <begin position="1"/>
        <end position="21"/>
    </location>
</feature>
<keyword evidence="1" id="KW-0732">Signal</keyword>
<accession>A0AAU7DDW7</accession>
<feature type="chain" id="PRO_5043930000" description="Adhesin domain-containing protein" evidence="1">
    <location>
        <begin position="22"/>
        <end position="215"/>
    </location>
</feature>